<dbReference type="Proteomes" id="UP000035721">
    <property type="component" value="Unassembled WGS sequence"/>
</dbReference>
<keyword evidence="2" id="KW-1185">Reference proteome</keyword>
<gene>
    <name evidence="1" type="ORF">BN12_210006</name>
</gene>
<dbReference type="NCBIfam" id="TIGR01549">
    <property type="entry name" value="HAD-SF-IA-v1"/>
    <property type="match status" value="1"/>
</dbReference>
<dbReference type="Pfam" id="PF00702">
    <property type="entry name" value="Hydrolase"/>
    <property type="match status" value="1"/>
</dbReference>
<comment type="caution">
    <text evidence="1">The sequence shown here is derived from an EMBL/GenBank/DDBJ whole genome shotgun (WGS) entry which is preliminary data.</text>
</comment>
<dbReference type="GO" id="GO:0006281">
    <property type="term" value="P:DNA repair"/>
    <property type="evidence" value="ECO:0007669"/>
    <property type="project" value="TreeGrafter"/>
</dbReference>
<dbReference type="NCBIfam" id="TIGR01509">
    <property type="entry name" value="HAD-SF-IA-v3"/>
    <property type="match status" value="1"/>
</dbReference>
<dbReference type="Gene3D" id="3.40.50.1000">
    <property type="entry name" value="HAD superfamily/HAD-like"/>
    <property type="match status" value="1"/>
</dbReference>
<dbReference type="SFLD" id="SFLDG01129">
    <property type="entry name" value="C1.5:_HAD__Beta-PGM__Phosphata"/>
    <property type="match status" value="1"/>
</dbReference>
<dbReference type="AlphaFoldDB" id="A0A077LUR7"/>
<dbReference type="InterPro" id="IPR050155">
    <property type="entry name" value="HAD-like_hydrolase_sf"/>
</dbReference>
<keyword evidence="1" id="KW-0378">Hydrolase</keyword>
<dbReference type="PANTHER" id="PTHR43434">
    <property type="entry name" value="PHOSPHOGLYCOLATE PHOSPHATASE"/>
    <property type="match status" value="1"/>
</dbReference>
<dbReference type="PANTHER" id="PTHR43434:SF16">
    <property type="entry name" value="BLL8046 PROTEIN"/>
    <property type="match status" value="1"/>
</dbReference>
<dbReference type="STRING" id="1194083.BN12_210006"/>
<sequence length="225" mass="23479">MTRTGVLFDVDGTLVDTAYIHAVCWSRALEQNGFHRPTSVVHRAVGMGAERLVTSVLGEDLPSEELEAVVAAHAVLYAEWHSRVRAFDSAADLVRACAVRGLVVVLASSAGEHELAVLRGALGADDAIDVATSSDDAAASKPAPDILAAALERADLTPDSAVFVGDAVWDVEACRRIGMPCVGVECGGTSSRGELLAAGAAEVWRDPSDLLAHLEDSAVGRLIGR</sequence>
<evidence type="ECO:0000313" key="1">
    <source>
        <dbReference type="EMBL" id="CCH77638.1"/>
    </source>
</evidence>
<dbReference type="GO" id="GO:0005829">
    <property type="term" value="C:cytosol"/>
    <property type="evidence" value="ECO:0007669"/>
    <property type="project" value="TreeGrafter"/>
</dbReference>
<dbReference type="Gene3D" id="1.10.150.240">
    <property type="entry name" value="Putative phosphatase, domain 2"/>
    <property type="match status" value="1"/>
</dbReference>
<dbReference type="GO" id="GO:0008967">
    <property type="term" value="F:phosphoglycolate phosphatase activity"/>
    <property type="evidence" value="ECO:0007669"/>
    <property type="project" value="TreeGrafter"/>
</dbReference>
<dbReference type="SFLD" id="SFLDS00003">
    <property type="entry name" value="Haloacid_Dehalogenase"/>
    <property type="match status" value="1"/>
</dbReference>
<dbReference type="SUPFAM" id="SSF56784">
    <property type="entry name" value="HAD-like"/>
    <property type="match status" value="1"/>
</dbReference>
<organism evidence="1 2">
    <name type="scientific">Nostocoides japonicum T1-X7</name>
    <dbReference type="NCBI Taxonomy" id="1194083"/>
    <lineage>
        <taxon>Bacteria</taxon>
        <taxon>Bacillati</taxon>
        <taxon>Actinomycetota</taxon>
        <taxon>Actinomycetes</taxon>
        <taxon>Micrococcales</taxon>
        <taxon>Intrasporangiaceae</taxon>
        <taxon>Nostocoides</taxon>
    </lineage>
</organism>
<dbReference type="InterPro" id="IPR006439">
    <property type="entry name" value="HAD-SF_hydro_IA"/>
</dbReference>
<evidence type="ECO:0000313" key="2">
    <source>
        <dbReference type="Proteomes" id="UP000035721"/>
    </source>
</evidence>
<dbReference type="InterPro" id="IPR023198">
    <property type="entry name" value="PGP-like_dom2"/>
</dbReference>
<protein>
    <submittedName>
        <fullName evidence="1">HAD-superfamily hydrolase, subfamily IA, variant 3</fullName>
    </submittedName>
</protein>
<dbReference type="RefSeq" id="WP_083454410.1">
    <property type="nucleotide sequence ID" value="NZ_HF570958.1"/>
</dbReference>
<dbReference type="InterPro" id="IPR023214">
    <property type="entry name" value="HAD_sf"/>
</dbReference>
<dbReference type="EMBL" id="CAJB01000124">
    <property type="protein sequence ID" value="CCH77638.1"/>
    <property type="molecule type" value="Genomic_DNA"/>
</dbReference>
<name>A0A077LUR7_9MICO</name>
<reference evidence="1 2" key="1">
    <citation type="journal article" date="2013" name="ISME J.">
        <title>A metabolic model for members of the genus Tetrasphaera involved in enhanced biological phosphorus removal.</title>
        <authorList>
            <person name="Kristiansen R."/>
            <person name="Nguyen H.T.T."/>
            <person name="Saunders A.M."/>
            <person name="Nielsen J.L."/>
            <person name="Wimmer R."/>
            <person name="Le V.Q."/>
            <person name="McIlroy S.J."/>
            <person name="Petrovski S."/>
            <person name="Seviour R.J."/>
            <person name="Calteau A."/>
            <person name="Nielsen K.L."/>
            <person name="Nielsen P.H."/>
        </authorList>
    </citation>
    <scope>NUCLEOTIDE SEQUENCE [LARGE SCALE GENOMIC DNA]</scope>
    <source>
        <strain evidence="1 2">T1-X7</strain>
    </source>
</reference>
<proteinExistence type="predicted"/>
<dbReference type="InterPro" id="IPR036412">
    <property type="entry name" value="HAD-like_sf"/>
</dbReference>
<accession>A0A077LUR7</accession>